<dbReference type="InterPro" id="IPR048254">
    <property type="entry name" value="CDP_ALCOHOL_P_TRANSF_CS"/>
</dbReference>
<keyword evidence="3" id="KW-1133">Transmembrane helix</keyword>
<feature type="transmembrane region" description="Helical" evidence="3">
    <location>
        <begin position="82"/>
        <end position="104"/>
    </location>
</feature>
<dbReference type="InterPro" id="IPR043130">
    <property type="entry name" value="CDP-OH_PTrfase_TM_dom"/>
</dbReference>
<dbReference type="AlphaFoldDB" id="B1Y6G0"/>
<evidence type="ECO:0000256" key="3">
    <source>
        <dbReference type="SAM" id="Phobius"/>
    </source>
</evidence>
<evidence type="ECO:0000256" key="2">
    <source>
        <dbReference type="RuleBase" id="RU003750"/>
    </source>
</evidence>
<accession>B1Y6G0</accession>
<keyword evidence="3" id="KW-0472">Membrane</keyword>
<dbReference type="OrthoDB" id="9790577at2"/>
<keyword evidence="5" id="KW-1185">Reference proteome</keyword>
<dbReference type="GO" id="GO:0008654">
    <property type="term" value="P:phospholipid biosynthetic process"/>
    <property type="evidence" value="ECO:0007669"/>
    <property type="project" value="InterPro"/>
</dbReference>
<dbReference type="Pfam" id="PF01066">
    <property type="entry name" value="CDP-OH_P_transf"/>
    <property type="match status" value="1"/>
</dbReference>
<dbReference type="GO" id="GO:0016020">
    <property type="term" value="C:membrane"/>
    <property type="evidence" value="ECO:0007669"/>
    <property type="project" value="InterPro"/>
</dbReference>
<keyword evidence="3" id="KW-0812">Transmembrane</keyword>
<proteinExistence type="inferred from homology"/>
<keyword evidence="1 2" id="KW-0808">Transferase</keyword>
<dbReference type="RefSeq" id="WP_012347552.1">
    <property type="nucleotide sequence ID" value="NC_010524.1"/>
</dbReference>
<dbReference type="HOGENOM" id="CLU_080384_2_0_4"/>
<evidence type="ECO:0000313" key="5">
    <source>
        <dbReference type="Proteomes" id="UP000001693"/>
    </source>
</evidence>
<evidence type="ECO:0000313" key="4">
    <source>
        <dbReference type="EMBL" id="ACB34796.1"/>
    </source>
</evidence>
<feature type="transmembrane region" description="Helical" evidence="3">
    <location>
        <begin position="177"/>
        <end position="196"/>
    </location>
</feature>
<dbReference type="KEGG" id="lch:Lcho_2531"/>
<organism evidence="4 5">
    <name type="scientific">Leptothrix cholodnii (strain ATCC 51168 / LMG 8142 / SP-6)</name>
    <name type="common">Leptothrix discophora (strain SP-6)</name>
    <dbReference type="NCBI Taxonomy" id="395495"/>
    <lineage>
        <taxon>Bacteria</taxon>
        <taxon>Pseudomonadati</taxon>
        <taxon>Pseudomonadota</taxon>
        <taxon>Betaproteobacteria</taxon>
        <taxon>Burkholderiales</taxon>
        <taxon>Sphaerotilaceae</taxon>
        <taxon>Leptothrix</taxon>
    </lineage>
</organism>
<dbReference type="Proteomes" id="UP000001693">
    <property type="component" value="Chromosome"/>
</dbReference>
<comment type="similarity">
    <text evidence="2">Belongs to the CDP-alcohol phosphatidyltransferase class-I family.</text>
</comment>
<dbReference type="eggNOG" id="COG0558">
    <property type="taxonomic scope" value="Bacteria"/>
</dbReference>
<dbReference type="InterPro" id="IPR000462">
    <property type="entry name" value="CDP-OH_P_trans"/>
</dbReference>
<dbReference type="STRING" id="395495.Lcho_2531"/>
<feature type="transmembrane region" description="Helical" evidence="3">
    <location>
        <begin position="34"/>
        <end position="61"/>
    </location>
</feature>
<dbReference type="EMBL" id="CP001013">
    <property type="protein sequence ID" value="ACB34796.1"/>
    <property type="molecule type" value="Genomic_DNA"/>
</dbReference>
<dbReference type="GO" id="GO:0016780">
    <property type="term" value="F:phosphotransferase activity, for other substituted phosphate groups"/>
    <property type="evidence" value="ECO:0007669"/>
    <property type="project" value="InterPro"/>
</dbReference>
<name>B1Y6G0_LEPCP</name>
<gene>
    <name evidence="4" type="ordered locus">Lcho_2531</name>
</gene>
<protein>
    <submittedName>
        <fullName evidence="4">CDP-alcohol phosphatidyltransferase</fullName>
    </submittedName>
</protein>
<reference evidence="4 5" key="1">
    <citation type="submission" date="2008-03" db="EMBL/GenBank/DDBJ databases">
        <title>Complete sequence of Leptothrix cholodnii SP-6.</title>
        <authorList>
            <consortium name="US DOE Joint Genome Institute"/>
            <person name="Copeland A."/>
            <person name="Lucas S."/>
            <person name="Lapidus A."/>
            <person name="Glavina del Rio T."/>
            <person name="Dalin E."/>
            <person name="Tice H."/>
            <person name="Bruce D."/>
            <person name="Goodwin L."/>
            <person name="Pitluck S."/>
            <person name="Chertkov O."/>
            <person name="Brettin T."/>
            <person name="Detter J.C."/>
            <person name="Han C."/>
            <person name="Kuske C.R."/>
            <person name="Schmutz J."/>
            <person name="Larimer F."/>
            <person name="Land M."/>
            <person name="Hauser L."/>
            <person name="Kyrpides N."/>
            <person name="Lykidis A."/>
            <person name="Emerson D."/>
            <person name="Richardson P."/>
        </authorList>
    </citation>
    <scope>NUCLEOTIDE SEQUENCE [LARGE SCALE GENOMIC DNA]</scope>
    <source>
        <strain evidence="5">ATCC 51168 / LMG 8142 / SP-6</strain>
    </source>
</reference>
<dbReference type="PROSITE" id="PS00379">
    <property type="entry name" value="CDP_ALCOHOL_P_TRANSF"/>
    <property type="match status" value="1"/>
</dbReference>
<feature type="transmembrane region" description="Helical" evidence="3">
    <location>
        <begin position="149"/>
        <end position="171"/>
    </location>
</feature>
<dbReference type="Gene3D" id="1.20.120.1760">
    <property type="match status" value="1"/>
</dbReference>
<feature type="transmembrane region" description="Helical" evidence="3">
    <location>
        <begin position="110"/>
        <end position="133"/>
    </location>
</feature>
<sequence precursor="true">MFDRRAIALLSPWLARGAAALARAGVHADAVTWFGFALGVAAAGAIALQAWLLGWALILASRLADGLDGALARHRCEASARGAFLDITLDFLFYALVPLAFAWADPVANALAGATLLAAFIGTGSSFLAYAVLAERQGLKSLVYPRKGFYYLGGLTEASETLLCFSLMCLWPALFSVWAYGFAVLCLATIVTRVVAGWRQFGGAA</sequence>
<evidence type="ECO:0000256" key="1">
    <source>
        <dbReference type="ARBA" id="ARBA00022679"/>
    </source>
</evidence>